<keyword evidence="1" id="KW-0346">Stress response</keyword>
<evidence type="ECO:0000256" key="2">
    <source>
        <dbReference type="PROSITE-ProRule" id="PRU00285"/>
    </source>
</evidence>
<evidence type="ECO:0000256" key="3">
    <source>
        <dbReference type="RuleBase" id="RU003616"/>
    </source>
</evidence>
<feature type="domain" description="SHSP" evidence="4">
    <location>
        <begin position="57"/>
        <end position="165"/>
    </location>
</feature>
<dbReference type="InterPro" id="IPR008978">
    <property type="entry name" value="HSP20-like_chaperone"/>
</dbReference>
<evidence type="ECO:0000259" key="4">
    <source>
        <dbReference type="PROSITE" id="PS01031"/>
    </source>
</evidence>
<protein>
    <recommendedName>
        <fullName evidence="4">SHSP domain-containing protein</fullName>
    </recommendedName>
</protein>
<dbReference type="Gene3D" id="2.60.40.790">
    <property type="match status" value="1"/>
</dbReference>
<dbReference type="InterPro" id="IPR002068">
    <property type="entry name" value="A-crystallin/Hsp20_dom"/>
</dbReference>
<dbReference type="AlphaFoldDB" id="A0A7S4HWL5"/>
<dbReference type="InterPro" id="IPR031107">
    <property type="entry name" value="Small_HSP"/>
</dbReference>
<dbReference type="CDD" id="cd06464">
    <property type="entry name" value="ACD_sHsps-like"/>
    <property type="match status" value="1"/>
</dbReference>
<sequence length="173" mass="19416">MSSGREQKNDDHHRSLIFVPPTRDLFRGFDDWFSGDKLSNAPSLLPSLFAHAGRRDNKLLRRSSPFYEISENGEQCQLAVDVPGVKAQDMNVQLDHGGRMLRLWGGRKVIRGDTTSETKFEKCFTIDQSVDTDRIMANLADGVLVVTVPKNPHHVDNKNIPIVQGPPPTLLKE</sequence>
<name>A0A7S4HWL5_9STRA</name>
<reference evidence="5" key="1">
    <citation type="submission" date="2021-01" db="EMBL/GenBank/DDBJ databases">
        <authorList>
            <person name="Corre E."/>
            <person name="Pelletier E."/>
            <person name="Niang G."/>
            <person name="Scheremetjew M."/>
            <person name="Finn R."/>
            <person name="Kale V."/>
            <person name="Holt S."/>
            <person name="Cochrane G."/>
            <person name="Meng A."/>
            <person name="Brown T."/>
            <person name="Cohen L."/>
        </authorList>
    </citation>
    <scope>NUCLEOTIDE SEQUENCE</scope>
    <source>
        <strain evidence="5">Isolate 1302-5</strain>
    </source>
</reference>
<dbReference type="PROSITE" id="PS01031">
    <property type="entry name" value="SHSP"/>
    <property type="match status" value="1"/>
</dbReference>
<dbReference type="Pfam" id="PF00011">
    <property type="entry name" value="HSP20"/>
    <property type="match status" value="1"/>
</dbReference>
<organism evidence="5">
    <name type="scientific">Odontella aurita</name>
    <dbReference type="NCBI Taxonomy" id="265563"/>
    <lineage>
        <taxon>Eukaryota</taxon>
        <taxon>Sar</taxon>
        <taxon>Stramenopiles</taxon>
        <taxon>Ochrophyta</taxon>
        <taxon>Bacillariophyta</taxon>
        <taxon>Mediophyceae</taxon>
        <taxon>Biddulphiophycidae</taxon>
        <taxon>Eupodiscales</taxon>
        <taxon>Odontellaceae</taxon>
        <taxon>Odontella</taxon>
    </lineage>
</organism>
<evidence type="ECO:0000256" key="1">
    <source>
        <dbReference type="ARBA" id="ARBA00023016"/>
    </source>
</evidence>
<dbReference type="PANTHER" id="PTHR11527">
    <property type="entry name" value="HEAT-SHOCK PROTEIN 20 FAMILY MEMBER"/>
    <property type="match status" value="1"/>
</dbReference>
<accession>A0A7S4HWL5</accession>
<dbReference type="SUPFAM" id="SSF49764">
    <property type="entry name" value="HSP20-like chaperones"/>
    <property type="match status" value="1"/>
</dbReference>
<gene>
    <name evidence="5" type="ORF">OAUR00152_LOCUS4701</name>
</gene>
<evidence type="ECO:0000313" key="5">
    <source>
        <dbReference type="EMBL" id="CAE2211465.1"/>
    </source>
</evidence>
<dbReference type="EMBL" id="HBKQ01007031">
    <property type="protein sequence ID" value="CAE2211465.1"/>
    <property type="molecule type" value="Transcribed_RNA"/>
</dbReference>
<comment type="similarity">
    <text evidence="2 3">Belongs to the small heat shock protein (HSP20) family.</text>
</comment>
<proteinExistence type="inferred from homology"/>